<feature type="compositionally biased region" description="Basic and acidic residues" evidence="21">
    <location>
        <begin position="805"/>
        <end position="823"/>
    </location>
</feature>
<evidence type="ECO:0000256" key="21">
    <source>
        <dbReference type="SAM" id="MobiDB-lite"/>
    </source>
</evidence>
<dbReference type="GO" id="GO:0070421">
    <property type="term" value="C:DNA ligase III-XRCC1 complex"/>
    <property type="evidence" value="ECO:0007669"/>
    <property type="project" value="TreeGrafter"/>
</dbReference>
<dbReference type="InterPro" id="IPR050191">
    <property type="entry name" value="ATP-dep_DNA_ligase"/>
</dbReference>
<dbReference type="Pfam" id="PF04675">
    <property type="entry name" value="DNA_ligase_A_N"/>
    <property type="match status" value="1"/>
</dbReference>
<protein>
    <recommendedName>
        <fullName evidence="19">DNA ligase</fullName>
        <ecNumber evidence="19">6.5.1.1</ecNumber>
    </recommendedName>
</protein>
<dbReference type="Gene3D" id="1.10.3260.10">
    <property type="entry name" value="DNA ligase, ATP-dependent, N-terminal domain"/>
    <property type="match status" value="1"/>
</dbReference>
<dbReference type="PROSITE" id="PS00333">
    <property type="entry name" value="DNA_LIGASE_A2"/>
    <property type="match status" value="1"/>
</dbReference>
<keyword evidence="5" id="KW-0132">Cell division</keyword>
<feature type="compositionally biased region" description="Basic and acidic residues" evidence="21">
    <location>
        <begin position="971"/>
        <end position="994"/>
    </location>
</feature>
<name>A0A2P2I0Z2_9CRUS</name>
<dbReference type="SUPFAM" id="SSF50249">
    <property type="entry name" value="Nucleic acid-binding proteins"/>
    <property type="match status" value="1"/>
</dbReference>
<dbReference type="InterPro" id="IPR036957">
    <property type="entry name" value="Znf_PARP_sf"/>
</dbReference>
<proteinExistence type="evidence at transcript level"/>
<dbReference type="CDD" id="cd07967">
    <property type="entry name" value="OBF_DNA_ligase_III"/>
    <property type="match status" value="1"/>
</dbReference>
<sequence length="1002" mass="113823">MSEDEKTADAEKENEEEDNKPKFPFCVAYDKRGQAKCKVCKNRFEKGELRFGKYGYNPFGPMPMKMWHHVNCIFESFKKARATTKKLDDVDADVEDWDTITDEDKQVVLDNLSDFQKFCSAKGISAATTPKKDAPKKVAKTHTTSGGPAKDSKDKAEIKSEKKVDPADAKFAAKDDSFRQFRRLCATVADTSSYLSKTEEVHKFFTKGTGGDKFRGDLELWVRLLLPGVIKRVYNLQSKQLVKIFSQVFSCNQEEMLEHLEEGDVAETVSQFFENSNDLQPAAKSDVTMHQVDKWLNKLATLTKEEEQTVHLSSIARSCTSNDLKMVVRLIKGDLRINAGAKHILDGVHPSAYEAFQTTRNLADVLKQVQEKQGHAGAAGGLPRELSIKARVLTPVLPMLALACKSVDQAFKKCPNGMYSEIKYDGERVQLHKTGSEFKYFSRSLKPVMDHKVSHFSEFIPQAFPHGNDLILDAEVLLVDTRTGDPLPFGTLGKHKKTEFQDAKVCLFVFDCIHYNGENLMKKPLSERRAVLLSNMIEVKHRVQFSEMQEIHKHEDLRAMIARVLSEGLEGLVLKDIKSIYEPGKRHWLKVKKDYLADGAMADSADLVVLGAWYGTGKKGGMMSVFLMGCYDPHTDKWCTVTKVHTGHDDAALEKLQKTLEMEKISGDYNRVPAWLNCSRTMTPDFVAKDPKESPVWEITGAEFTQNQIHSADGISIRFPRVTKQRHDKDWQTATDLDHLKELFKTSKEKDFGALLGVEPTAKDETDDKNGLSSNNENGDQKDEKKEENKKRKYNSSDNEEEESEANKDEGETKKKKNSRDSDDNIDNNEQQTSSNQKKKSRHSPERDSERSSHKHKKRHDSEGGHDHSSSSKRRDDSEGGHDHSSSSKRREDEKKRSSSKDDENKKHKKKSSSSRDDDERKSSNRRDDDSKNKRSKRDDESSKKIDSSSSSKRDRGKSSEDERENSDNDSEYKDMKKKEKYSDKEDAQDEDSKVLPTEDDQ</sequence>
<dbReference type="CDD" id="cd07902">
    <property type="entry name" value="Adenylation_DNA_ligase_III"/>
    <property type="match status" value="1"/>
</dbReference>
<evidence type="ECO:0000256" key="19">
    <source>
        <dbReference type="RuleBase" id="RU000617"/>
    </source>
</evidence>
<keyword evidence="12 19" id="KW-0067">ATP-binding</keyword>
<evidence type="ECO:0000256" key="11">
    <source>
        <dbReference type="ARBA" id="ARBA00022833"/>
    </source>
</evidence>
<feature type="compositionally biased region" description="Basic and acidic residues" evidence="21">
    <location>
        <begin position="150"/>
        <end position="161"/>
    </location>
</feature>
<evidence type="ECO:0000256" key="5">
    <source>
        <dbReference type="ARBA" id="ARBA00022618"/>
    </source>
</evidence>
<evidence type="ECO:0000256" key="20">
    <source>
        <dbReference type="RuleBase" id="RU004196"/>
    </source>
</evidence>
<dbReference type="PANTHER" id="PTHR45674:SF9">
    <property type="entry name" value="DNA LIGASE 3"/>
    <property type="match status" value="1"/>
</dbReference>
<dbReference type="AlphaFoldDB" id="A0A2P2I0Z2"/>
<organism evidence="24">
    <name type="scientific">Hirondellea gigas</name>
    <dbReference type="NCBI Taxonomy" id="1518452"/>
    <lineage>
        <taxon>Eukaryota</taxon>
        <taxon>Metazoa</taxon>
        <taxon>Ecdysozoa</taxon>
        <taxon>Arthropoda</taxon>
        <taxon>Crustacea</taxon>
        <taxon>Multicrustacea</taxon>
        <taxon>Malacostraca</taxon>
        <taxon>Eumalacostraca</taxon>
        <taxon>Peracarida</taxon>
        <taxon>Amphipoda</taxon>
        <taxon>Amphilochidea</taxon>
        <taxon>Lysianassida</taxon>
        <taxon>Lysianassidira</taxon>
        <taxon>Lysianassoidea</taxon>
        <taxon>Lysianassidae</taxon>
        <taxon>Hirondellea</taxon>
    </lineage>
</organism>
<dbReference type="GO" id="GO:0071897">
    <property type="term" value="P:DNA biosynthetic process"/>
    <property type="evidence" value="ECO:0007669"/>
    <property type="project" value="InterPro"/>
</dbReference>
<evidence type="ECO:0000256" key="2">
    <source>
        <dbReference type="ARBA" id="ARBA00004123"/>
    </source>
</evidence>
<dbReference type="PROSITE" id="PS50160">
    <property type="entry name" value="DNA_LIGASE_A3"/>
    <property type="match status" value="1"/>
</dbReference>
<evidence type="ECO:0000256" key="18">
    <source>
        <dbReference type="ARBA" id="ARBA00034003"/>
    </source>
</evidence>
<evidence type="ECO:0000256" key="4">
    <source>
        <dbReference type="ARBA" id="ARBA00022598"/>
    </source>
</evidence>
<keyword evidence="11" id="KW-0862">Zinc</keyword>
<comment type="similarity">
    <text evidence="3 20">Belongs to the ATP-dependent DNA ligase family.</text>
</comment>
<dbReference type="EC" id="6.5.1.1" evidence="19"/>
<dbReference type="InterPro" id="IPR001510">
    <property type="entry name" value="Znf_PARP"/>
</dbReference>
<keyword evidence="4 19" id="KW-0436">Ligase</keyword>
<evidence type="ECO:0000256" key="3">
    <source>
        <dbReference type="ARBA" id="ARBA00007572"/>
    </source>
</evidence>
<dbReference type="GO" id="GO:0003910">
    <property type="term" value="F:DNA ligase (ATP) activity"/>
    <property type="evidence" value="ECO:0007669"/>
    <property type="project" value="UniProtKB-EC"/>
</dbReference>
<feature type="region of interest" description="Disordered" evidence="21">
    <location>
        <begin position="755"/>
        <end position="1002"/>
    </location>
</feature>
<dbReference type="GO" id="GO:0006273">
    <property type="term" value="P:lagging strand elongation"/>
    <property type="evidence" value="ECO:0007669"/>
    <property type="project" value="TreeGrafter"/>
</dbReference>
<evidence type="ECO:0000256" key="9">
    <source>
        <dbReference type="ARBA" id="ARBA00022763"/>
    </source>
</evidence>
<dbReference type="SUPFAM" id="SSF56091">
    <property type="entry name" value="DNA ligase/mRNA capping enzyme, catalytic domain"/>
    <property type="match status" value="1"/>
</dbReference>
<dbReference type="PROSITE" id="PS50064">
    <property type="entry name" value="ZF_PARP_2"/>
    <property type="match status" value="1"/>
</dbReference>
<dbReference type="Gene3D" id="3.30.470.30">
    <property type="entry name" value="DNA ligase/mRNA capping enzyme"/>
    <property type="match status" value="1"/>
</dbReference>
<dbReference type="GO" id="GO:0008270">
    <property type="term" value="F:zinc ion binding"/>
    <property type="evidence" value="ECO:0007669"/>
    <property type="project" value="UniProtKB-KW"/>
</dbReference>
<comment type="subcellular location">
    <subcellularLocation>
        <location evidence="2">Nucleus</location>
    </subcellularLocation>
</comment>
<keyword evidence="14 19" id="KW-0233">DNA recombination</keyword>
<keyword evidence="7" id="KW-0479">Metal-binding</keyword>
<dbReference type="Pfam" id="PF01068">
    <property type="entry name" value="DNA_ligase_A_M"/>
    <property type="match status" value="1"/>
</dbReference>
<feature type="compositionally biased region" description="Basic and acidic residues" evidence="21">
    <location>
        <begin position="860"/>
        <end position="906"/>
    </location>
</feature>
<dbReference type="NCBIfam" id="TIGR00574">
    <property type="entry name" value="dnl1"/>
    <property type="match status" value="1"/>
</dbReference>
<feature type="region of interest" description="Disordered" evidence="21">
    <location>
        <begin position="128"/>
        <end position="161"/>
    </location>
</feature>
<dbReference type="SUPFAM" id="SSF117018">
    <property type="entry name" value="ATP-dependent DNA ligase DNA-binding domain"/>
    <property type="match status" value="1"/>
</dbReference>
<dbReference type="GO" id="GO:0005524">
    <property type="term" value="F:ATP binding"/>
    <property type="evidence" value="ECO:0007669"/>
    <property type="project" value="UniProtKB-KW"/>
</dbReference>
<comment type="catalytic activity">
    <reaction evidence="18 19">
        <text>ATP + (deoxyribonucleotide)n-3'-hydroxyl + 5'-phospho-(deoxyribonucleotide)m = (deoxyribonucleotide)n+m + AMP + diphosphate.</text>
        <dbReference type="EC" id="6.5.1.1"/>
    </reaction>
</comment>
<dbReference type="GO" id="GO:0006302">
    <property type="term" value="P:double-strand break repair"/>
    <property type="evidence" value="ECO:0007669"/>
    <property type="project" value="TreeGrafter"/>
</dbReference>
<keyword evidence="9 19" id="KW-0227">DNA damage</keyword>
<keyword evidence="8 19" id="KW-0547">Nucleotide-binding</keyword>
<dbReference type="Gene3D" id="3.30.1490.70">
    <property type="match status" value="1"/>
</dbReference>
<dbReference type="InterPro" id="IPR036599">
    <property type="entry name" value="DNA_ligase_N_sf"/>
</dbReference>
<feature type="compositionally biased region" description="Basic and acidic residues" evidence="21">
    <location>
        <begin position="761"/>
        <end position="770"/>
    </location>
</feature>
<dbReference type="InterPro" id="IPR000977">
    <property type="entry name" value="DNA_ligase_ATP-dep"/>
</dbReference>
<dbReference type="GO" id="GO:0003677">
    <property type="term" value="F:DNA binding"/>
    <property type="evidence" value="ECO:0007669"/>
    <property type="project" value="InterPro"/>
</dbReference>
<feature type="compositionally biased region" description="Basic and acidic residues" evidence="21">
    <location>
        <begin position="779"/>
        <end position="790"/>
    </location>
</feature>
<evidence type="ECO:0000256" key="16">
    <source>
        <dbReference type="ARBA" id="ARBA00023242"/>
    </source>
</evidence>
<dbReference type="InterPro" id="IPR016059">
    <property type="entry name" value="DNA_ligase_ATP-dep_CS"/>
</dbReference>
<feature type="compositionally biased region" description="Basic and acidic residues" evidence="21">
    <location>
        <begin position="914"/>
        <end position="961"/>
    </location>
</feature>
<comment type="cofactor">
    <cofactor evidence="1">
        <name>Mg(2+)</name>
        <dbReference type="ChEBI" id="CHEBI:18420"/>
    </cofactor>
</comment>
<evidence type="ECO:0000256" key="14">
    <source>
        <dbReference type="ARBA" id="ARBA00023172"/>
    </source>
</evidence>
<dbReference type="Gene3D" id="3.30.1740.10">
    <property type="entry name" value="Zinc finger, PARP-type"/>
    <property type="match status" value="1"/>
</dbReference>
<keyword evidence="16" id="KW-0539">Nucleus</keyword>
<evidence type="ECO:0000256" key="10">
    <source>
        <dbReference type="ARBA" id="ARBA00022771"/>
    </source>
</evidence>
<dbReference type="InterPro" id="IPR012310">
    <property type="entry name" value="DNA_ligase_ATP-dep_cent"/>
</dbReference>
<dbReference type="PANTHER" id="PTHR45674">
    <property type="entry name" value="DNA LIGASE 1/3 FAMILY MEMBER"/>
    <property type="match status" value="1"/>
</dbReference>
<evidence type="ECO:0000313" key="24">
    <source>
        <dbReference type="EMBL" id="LAB67707.1"/>
    </source>
</evidence>
<dbReference type="PROSITE" id="PS00697">
    <property type="entry name" value="DNA_LIGASE_A1"/>
    <property type="match status" value="1"/>
</dbReference>
<keyword evidence="15 19" id="KW-0234">DNA repair</keyword>
<evidence type="ECO:0000256" key="15">
    <source>
        <dbReference type="ARBA" id="ARBA00023204"/>
    </source>
</evidence>
<evidence type="ECO:0000259" key="22">
    <source>
        <dbReference type="PROSITE" id="PS50064"/>
    </source>
</evidence>
<keyword evidence="10" id="KW-0863">Zinc-finger</keyword>
<keyword evidence="6" id="KW-0235">DNA replication</keyword>
<dbReference type="FunFam" id="2.40.50.140:FF:000085">
    <property type="entry name" value="DNA ligase"/>
    <property type="match status" value="1"/>
</dbReference>
<dbReference type="SMART" id="SM01336">
    <property type="entry name" value="zf-PARP"/>
    <property type="match status" value="1"/>
</dbReference>
<keyword evidence="17" id="KW-0131">Cell cycle</keyword>
<feature type="domain" description="ATP-dependent DNA ligase family profile" evidence="23">
    <location>
        <begin position="498"/>
        <end position="632"/>
    </location>
</feature>
<dbReference type="GO" id="GO:0006310">
    <property type="term" value="P:DNA recombination"/>
    <property type="evidence" value="ECO:0007669"/>
    <property type="project" value="UniProtKB-KW"/>
</dbReference>
<evidence type="ECO:0000256" key="12">
    <source>
        <dbReference type="ARBA" id="ARBA00022840"/>
    </source>
</evidence>
<evidence type="ECO:0000256" key="7">
    <source>
        <dbReference type="ARBA" id="ARBA00022723"/>
    </source>
</evidence>
<dbReference type="Pfam" id="PF00645">
    <property type="entry name" value="zf-PARP"/>
    <property type="match status" value="1"/>
</dbReference>
<feature type="domain" description="PARP-type" evidence="22">
    <location>
        <begin position="25"/>
        <end position="116"/>
    </location>
</feature>
<dbReference type="InterPro" id="IPR012340">
    <property type="entry name" value="NA-bd_OB-fold"/>
</dbReference>
<dbReference type="Pfam" id="PF04679">
    <property type="entry name" value="DNA_ligase_A_C"/>
    <property type="match status" value="1"/>
</dbReference>
<evidence type="ECO:0000256" key="8">
    <source>
        <dbReference type="ARBA" id="ARBA00022741"/>
    </source>
</evidence>
<dbReference type="FunFam" id="3.30.470.30:FF:000003">
    <property type="entry name" value="DNA ligase"/>
    <property type="match status" value="1"/>
</dbReference>
<dbReference type="InterPro" id="IPR012309">
    <property type="entry name" value="DNA_ligase_ATP-dep_C"/>
</dbReference>
<evidence type="ECO:0000256" key="1">
    <source>
        <dbReference type="ARBA" id="ARBA00001946"/>
    </source>
</evidence>
<dbReference type="FunFam" id="1.10.3260.10:FF:000002">
    <property type="entry name" value="DNA ligase"/>
    <property type="match status" value="1"/>
</dbReference>
<keyword evidence="13" id="KW-0460">Magnesium</keyword>
<evidence type="ECO:0000256" key="6">
    <source>
        <dbReference type="ARBA" id="ARBA00022705"/>
    </source>
</evidence>
<dbReference type="Gene3D" id="2.40.50.140">
    <property type="entry name" value="Nucleic acid-binding proteins"/>
    <property type="match status" value="1"/>
</dbReference>
<evidence type="ECO:0000259" key="23">
    <source>
        <dbReference type="PROSITE" id="PS50160"/>
    </source>
</evidence>
<reference evidence="24" key="1">
    <citation type="journal article" date="2018" name="Biosci. Biotechnol. Biochem.">
        <title>Polysaccharide hydrolase of the hadal zone amphipods Hirondellea gigas.</title>
        <authorList>
            <person name="Kobayashi H."/>
            <person name="Nagahama T."/>
            <person name="Arai W."/>
            <person name="Sasagawa Y."/>
            <person name="Umeda M."/>
            <person name="Hayashi T."/>
            <person name="Nikaido I."/>
            <person name="Watanabe H."/>
            <person name="Oguri K."/>
            <person name="Kitazato H."/>
            <person name="Fujioka K."/>
            <person name="Kido Y."/>
            <person name="Takami H."/>
        </authorList>
    </citation>
    <scope>NUCLEOTIDE SEQUENCE</scope>
    <source>
        <tissue evidence="24">Whole body</tissue>
    </source>
</reference>
<evidence type="ECO:0000256" key="13">
    <source>
        <dbReference type="ARBA" id="ARBA00022842"/>
    </source>
</evidence>
<dbReference type="EMBL" id="IACF01002037">
    <property type="protein sequence ID" value="LAB67707.1"/>
    <property type="molecule type" value="mRNA"/>
</dbReference>
<feature type="compositionally biased region" description="Basic and acidic residues" evidence="21">
    <location>
        <begin position="843"/>
        <end position="852"/>
    </location>
</feature>
<evidence type="ECO:0000256" key="17">
    <source>
        <dbReference type="ARBA" id="ARBA00023306"/>
    </source>
</evidence>
<dbReference type="SUPFAM" id="SSF57716">
    <property type="entry name" value="Glucocorticoid receptor-like (DNA-binding domain)"/>
    <property type="match status" value="1"/>
</dbReference>
<dbReference type="GO" id="GO:0051301">
    <property type="term" value="P:cell division"/>
    <property type="evidence" value="ECO:0007669"/>
    <property type="project" value="UniProtKB-KW"/>
</dbReference>
<dbReference type="InterPro" id="IPR012308">
    <property type="entry name" value="DNA_ligase_ATP-dep_N"/>
</dbReference>
<accession>A0A2P2I0Z2</accession>